<dbReference type="Pfam" id="PF08525">
    <property type="entry name" value="OapA_N"/>
    <property type="match status" value="1"/>
</dbReference>
<accession>A0A443IFQ6</accession>
<dbReference type="Pfam" id="PF04225">
    <property type="entry name" value="LysM_OapA"/>
    <property type="match status" value="1"/>
</dbReference>
<keyword evidence="2" id="KW-0812">Transmembrane</keyword>
<dbReference type="AlphaFoldDB" id="A0A443IFQ6"/>
<feature type="transmembrane region" description="Helical" evidence="2">
    <location>
        <begin position="75"/>
        <end position="92"/>
    </location>
</feature>
<evidence type="ECO:0000259" key="4">
    <source>
        <dbReference type="Pfam" id="PF08525"/>
    </source>
</evidence>
<dbReference type="InterPro" id="IPR013731">
    <property type="entry name" value="OapA_N"/>
</dbReference>
<dbReference type="InterPro" id="IPR007340">
    <property type="entry name" value="LysM_Opacity-associatedA"/>
</dbReference>
<dbReference type="Gene3D" id="3.10.450.350">
    <property type="match status" value="1"/>
</dbReference>
<keyword evidence="2" id="KW-1133">Transmembrane helix</keyword>
<evidence type="ECO:0008006" key="7">
    <source>
        <dbReference type="Google" id="ProtNLM"/>
    </source>
</evidence>
<feature type="domain" description="Opacity-associated protein A LysM-like" evidence="3">
    <location>
        <begin position="142"/>
        <end position="225"/>
    </location>
</feature>
<reference evidence="5 6" key="1">
    <citation type="submission" date="2014-04" db="EMBL/GenBank/DDBJ databases">
        <title>Draft genome sequence of Pantoea beijingensis strain LMG 27579, an emerging pathogen to Pleurotus eryngii with potential industrial application.</title>
        <authorList>
            <person name="Xu F."/>
            <person name="Liu Y."/>
            <person name="Wang S."/>
            <person name="Yin Y."/>
            <person name="Ma Y."/>
            <person name="Zhao S."/>
            <person name="Rong C."/>
        </authorList>
    </citation>
    <scope>NUCLEOTIDE SEQUENCE [LARGE SCALE GENOMIC DNA]</scope>
    <source>
        <strain evidence="5 6">LMG 27579</strain>
    </source>
</reference>
<evidence type="ECO:0000259" key="3">
    <source>
        <dbReference type="Pfam" id="PF04225"/>
    </source>
</evidence>
<protein>
    <recommendedName>
        <fullName evidence="7">Opacity-associated protein A</fullName>
    </recommendedName>
</protein>
<dbReference type="RefSeq" id="WP_164877273.1">
    <property type="nucleotide sequence ID" value="NZ_CP071409.1"/>
</dbReference>
<dbReference type="Proteomes" id="UP000288794">
    <property type="component" value="Unassembled WGS sequence"/>
</dbReference>
<evidence type="ECO:0000313" key="6">
    <source>
        <dbReference type="Proteomes" id="UP000288794"/>
    </source>
</evidence>
<proteinExistence type="predicted"/>
<dbReference type="GO" id="GO:0042834">
    <property type="term" value="F:peptidoglycan binding"/>
    <property type="evidence" value="ECO:0007669"/>
    <property type="project" value="InterPro"/>
</dbReference>
<gene>
    <name evidence="5" type="ORF">ED28_06095</name>
</gene>
<feature type="domain" description="Opacity-associated protein A-like N-terminal" evidence="4">
    <location>
        <begin position="64"/>
        <end position="91"/>
    </location>
</feature>
<dbReference type="EMBL" id="JMEE01000007">
    <property type="protein sequence ID" value="RWR02888.1"/>
    <property type="molecule type" value="Genomic_DNA"/>
</dbReference>
<evidence type="ECO:0000256" key="2">
    <source>
        <dbReference type="SAM" id="Phobius"/>
    </source>
</evidence>
<keyword evidence="6" id="KW-1185">Reference proteome</keyword>
<organism evidence="5 6">
    <name type="scientific">[Pantoea] beijingensis</name>
    <dbReference type="NCBI Taxonomy" id="1324864"/>
    <lineage>
        <taxon>Bacteria</taxon>
        <taxon>Pseudomonadati</taxon>
        <taxon>Pseudomonadota</taxon>
        <taxon>Gammaproteobacteria</taxon>
        <taxon>Enterobacterales</taxon>
        <taxon>Erwiniaceae</taxon>
        <taxon>Erwinia</taxon>
    </lineage>
</organism>
<name>A0A443IFQ6_9GAMM</name>
<evidence type="ECO:0000313" key="5">
    <source>
        <dbReference type="EMBL" id="RWR02888.1"/>
    </source>
</evidence>
<feature type="region of interest" description="Disordered" evidence="1">
    <location>
        <begin position="113"/>
        <end position="142"/>
    </location>
</feature>
<comment type="caution">
    <text evidence="5">The sequence shown here is derived from an EMBL/GenBank/DDBJ whole genome shotgun (WGS) entry which is preliminary data.</text>
</comment>
<keyword evidence="2" id="KW-0472">Membrane</keyword>
<sequence>MGKITPRRRKRLPFYHPVVKMWMTNRNPFVRDVQQEEAPMPEGISSHIKAIPGKIWHLPDSIRWMDPLPYTHRRGIILALIVILLAFLWPSPAPRAPVSPPVLQSGANNVPLQAELNNNRPSPGDTVETRPQDNASSPAQGEWRSYQIAAGQTLAQLFRDNNLQVNDVFAMARVEGDDKPLSNLHAGQDVKVRQDAQGMVNGLTIETDNGEILFTRQADGSFIRAQ</sequence>
<evidence type="ECO:0000256" key="1">
    <source>
        <dbReference type="SAM" id="MobiDB-lite"/>
    </source>
</evidence>